<feature type="transmembrane region" description="Helical" evidence="1">
    <location>
        <begin position="299"/>
        <end position="317"/>
    </location>
</feature>
<feature type="transmembrane region" description="Helical" evidence="1">
    <location>
        <begin position="215"/>
        <end position="233"/>
    </location>
</feature>
<feature type="transmembrane region" description="Helical" evidence="1">
    <location>
        <begin position="356"/>
        <end position="374"/>
    </location>
</feature>
<evidence type="ECO:0000256" key="1">
    <source>
        <dbReference type="SAM" id="Phobius"/>
    </source>
</evidence>
<evidence type="ECO:0000313" key="2">
    <source>
        <dbReference type="EMBL" id="TGN08049.1"/>
    </source>
</evidence>
<feature type="transmembrane region" description="Helical" evidence="1">
    <location>
        <begin position="329"/>
        <end position="349"/>
    </location>
</feature>
<keyword evidence="3" id="KW-1185">Reference proteome</keyword>
<feature type="transmembrane region" description="Helical" evidence="1">
    <location>
        <begin position="15"/>
        <end position="36"/>
    </location>
</feature>
<feature type="transmembrane region" description="Helical" evidence="1">
    <location>
        <begin position="177"/>
        <end position="203"/>
    </location>
</feature>
<reference evidence="2" key="1">
    <citation type="journal article" date="2019" name="PLoS Negl. Trop. Dis.">
        <title>Revisiting the worldwide diversity of Leptospira species in the environment.</title>
        <authorList>
            <person name="Vincent A.T."/>
            <person name="Schiettekatte O."/>
            <person name="Bourhy P."/>
            <person name="Veyrier F.J."/>
            <person name="Picardeau M."/>
        </authorList>
    </citation>
    <scope>NUCLEOTIDE SEQUENCE [LARGE SCALE GENOMIC DNA]</scope>
    <source>
        <strain evidence="2">201400974</strain>
    </source>
</reference>
<accession>A0A4R9LN22</accession>
<sequence length="450" mass="52163">MIFFHLKKKFHKYQIFLTVFFLVWSIRLLWIGLYGVDVPFWDQWDGEADSIYLPILRGDYDLKHLISQHNEHRIFFTRILSIVIFLLNGHWNTVLVMQIQAMIPGAIAGFLAQTFWKINRSYSACLGIAVYFAAPLGTENMLWGFQSQFYFMVLFSVISIYYSSFGESNRKFVLSAFVFSVFAFFNIASGALVAFVISVVSCLKLIFGLSEDKKKTILISISFLLLFVFEIFFTKLPSGHEELHASDYHTYLNSLSLYMGWPGINKIGFGYYIHGFTFSLFFIILIFKREKLKNPYVQYLISLQIWIYAQILLLVYARGGGSEANIANRYLDILSLGPLFTFFILICLLNRKRIILFANLSFLLLSIVFTNRVIREGFIERASLFLQREKMLSVLVTAKRMEAKEKGSSLPFLLAKTPVLELPYPDATRLHMLLTDPLFDKMMPILSYRE</sequence>
<dbReference type="Proteomes" id="UP000298264">
    <property type="component" value="Unassembled WGS sequence"/>
</dbReference>
<keyword evidence="1" id="KW-1133">Transmembrane helix</keyword>
<comment type="caution">
    <text evidence="2">The sequence shown here is derived from an EMBL/GenBank/DDBJ whole genome shotgun (WGS) entry which is preliminary data.</text>
</comment>
<evidence type="ECO:0000313" key="3">
    <source>
        <dbReference type="Proteomes" id="UP000298264"/>
    </source>
</evidence>
<proteinExistence type="predicted"/>
<dbReference type="AlphaFoldDB" id="A0A4R9LN22"/>
<protein>
    <recommendedName>
        <fullName evidence="4">Glycosyltransferase RgtA/B/C/D-like domain-containing protein</fullName>
    </recommendedName>
</protein>
<dbReference type="EMBL" id="RQHV01000061">
    <property type="protein sequence ID" value="TGN08049.1"/>
    <property type="molecule type" value="Genomic_DNA"/>
</dbReference>
<evidence type="ECO:0008006" key="4">
    <source>
        <dbReference type="Google" id="ProtNLM"/>
    </source>
</evidence>
<dbReference type="OrthoDB" id="345432at2"/>
<dbReference type="RefSeq" id="WP_135765028.1">
    <property type="nucleotide sequence ID" value="NZ_RQHV01000061.1"/>
</dbReference>
<keyword evidence="1" id="KW-0812">Transmembrane</keyword>
<organism evidence="2 3">
    <name type="scientific">Leptospira ilyithenensis</name>
    <dbReference type="NCBI Taxonomy" id="2484901"/>
    <lineage>
        <taxon>Bacteria</taxon>
        <taxon>Pseudomonadati</taxon>
        <taxon>Spirochaetota</taxon>
        <taxon>Spirochaetia</taxon>
        <taxon>Leptospirales</taxon>
        <taxon>Leptospiraceae</taxon>
        <taxon>Leptospira</taxon>
    </lineage>
</organism>
<name>A0A4R9LN22_9LEPT</name>
<feature type="transmembrane region" description="Helical" evidence="1">
    <location>
        <begin position="72"/>
        <end position="88"/>
    </location>
</feature>
<feature type="transmembrane region" description="Helical" evidence="1">
    <location>
        <begin position="149"/>
        <end position="165"/>
    </location>
</feature>
<gene>
    <name evidence="2" type="ORF">EHS11_14020</name>
</gene>
<keyword evidence="1" id="KW-0472">Membrane</keyword>
<feature type="transmembrane region" description="Helical" evidence="1">
    <location>
        <begin position="269"/>
        <end position="287"/>
    </location>
</feature>